<keyword evidence="6 11" id="KW-0418">Kinase</keyword>
<keyword evidence="9" id="KW-1133">Transmembrane helix</keyword>
<keyword evidence="4" id="KW-0808">Transferase</keyword>
<comment type="catalytic activity">
    <reaction evidence="1">
        <text>ATP + protein L-histidine = ADP + protein N-phospho-L-histidine.</text>
        <dbReference type="EC" id="2.7.13.3"/>
    </reaction>
</comment>
<dbReference type="Gene3D" id="3.30.565.10">
    <property type="entry name" value="Histidine kinase-like ATPase, C-terminal domain"/>
    <property type="match status" value="1"/>
</dbReference>
<evidence type="ECO:0000313" key="12">
    <source>
        <dbReference type="Proteomes" id="UP000316238"/>
    </source>
</evidence>
<dbReference type="EMBL" id="NQJD01000001">
    <property type="protein sequence ID" value="TAA76258.1"/>
    <property type="molecule type" value="Genomic_DNA"/>
</dbReference>
<dbReference type="CDD" id="cd00082">
    <property type="entry name" value="HisKA"/>
    <property type="match status" value="1"/>
</dbReference>
<evidence type="ECO:0000256" key="2">
    <source>
        <dbReference type="ARBA" id="ARBA00012438"/>
    </source>
</evidence>
<evidence type="ECO:0000256" key="4">
    <source>
        <dbReference type="ARBA" id="ARBA00022679"/>
    </source>
</evidence>
<dbReference type="SMART" id="SM00387">
    <property type="entry name" value="HATPase_c"/>
    <property type="match status" value="1"/>
</dbReference>
<dbReference type="Pfam" id="PF00512">
    <property type="entry name" value="HisKA"/>
    <property type="match status" value="1"/>
</dbReference>
<keyword evidence="9" id="KW-0472">Membrane</keyword>
<name>A0A521G5H1_9BACT</name>
<dbReference type="InterPro" id="IPR036890">
    <property type="entry name" value="HATPase_C_sf"/>
</dbReference>
<feature type="domain" description="Histidine kinase" evidence="10">
    <location>
        <begin position="283"/>
        <end position="493"/>
    </location>
</feature>
<dbReference type="GO" id="GO:0000155">
    <property type="term" value="F:phosphorelay sensor kinase activity"/>
    <property type="evidence" value="ECO:0007669"/>
    <property type="project" value="InterPro"/>
</dbReference>
<organism evidence="11 12">
    <name type="scientific">Candidatus Electronema aureum</name>
    <dbReference type="NCBI Taxonomy" id="2005002"/>
    <lineage>
        <taxon>Bacteria</taxon>
        <taxon>Pseudomonadati</taxon>
        <taxon>Thermodesulfobacteriota</taxon>
        <taxon>Desulfobulbia</taxon>
        <taxon>Desulfobulbales</taxon>
        <taxon>Desulfobulbaceae</taxon>
        <taxon>Candidatus Electronema</taxon>
    </lineage>
</organism>
<dbReference type="Pfam" id="PF02518">
    <property type="entry name" value="HATPase_c"/>
    <property type="match status" value="1"/>
</dbReference>
<evidence type="ECO:0000256" key="7">
    <source>
        <dbReference type="ARBA" id="ARBA00022840"/>
    </source>
</evidence>
<dbReference type="Gene3D" id="1.10.287.130">
    <property type="match status" value="1"/>
</dbReference>
<dbReference type="SUPFAM" id="SSF47384">
    <property type="entry name" value="Homodimeric domain of signal transducing histidine kinase"/>
    <property type="match status" value="1"/>
</dbReference>
<evidence type="ECO:0000256" key="1">
    <source>
        <dbReference type="ARBA" id="ARBA00000085"/>
    </source>
</evidence>
<dbReference type="SMART" id="SM00388">
    <property type="entry name" value="HisKA"/>
    <property type="match status" value="1"/>
</dbReference>
<dbReference type="InterPro" id="IPR004358">
    <property type="entry name" value="Sig_transdc_His_kin-like_C"/>
</dbReference>
<sequence length="495" mass="54653">MKFHISDYFTKKSSQDSSSAEQEDIGGQQPFALVKYFSFTSLTVILLASLILTWSFSRNTRKTILERSEIYSRMFAESLNRQVFYLFVLPTFVRYGRIALSDPVQFEQLDLIITDITRGMSIKSVTIFDSRENIISYATENALVGKKNAGGIEYQKALLGESSTVLMSSGSMLNLLLPGRPPVSCLLQTYVPFRQDRGSGQGEIMGVVAVTQDLSADMEALISLQFKIILVSLVVMSILFAVLSAIVIRADRIMEARAQERRELEKQLHESKRLAALGKMIASVSHEIKNPLGIVRSTAEIIAKRISKVAPGNEHLAAIIVQETTRLDGIVREFLDFARPKDLTLSSGSLNSLVERMTVFMEAEFTAKQIKPMLELDSALSEILMDGEQIYQVLLNIVFNAVHAMSEKGGTLTIRTRPLPEGGAMLEITDTGCGMSEEKMTQIFIPFYTDKNRGTGLGLSITKNIVEKHGGTITVQSKEGEGTTFAVCLGSETAV</sequence>
<keyword evidence="8" id="KW-0902">Two-component regulatory system</keyword>
<dbReference type="InterPro" id="IPR005467">
    <property type="entry name" value="His_kinase_dom"/>
</dbReference>
<keyword evidence="9" id="KW-0812">Transmembrane</keyword>
<dbReference type="InterPro" id="IPR036097">
    <property type="entry name" value="HisK_dim/P_sf"/>
</dbReference>
<reference evidence="11" key="1">
    <citation type="submission" date="2017-07" db="EMBL/GenBank/DDBJ databases">
        <title>The cable genome - Insights into the physiology and evolution of filamentous bacteria capable of sulfide oxidation via long distance electron transfer.</title>
        <authorList>
            <person name="Thorup C."/>
            <person name="Bjerg J.T."/>
            <person name="Schreiber L."/>
            <person name="Nielsen L.P."/>
            <person name="Kjeldsen K.U."/>
            <person name="Boesen T."/>
            <person name="Boggild A."/>
            <person name="Meysman F."/>
            <person name="Geelhoed J."/>
            <person name="Schramm A."/>
        </authorList>
    </citation>
    <scope>NUCLEOTIDE SEQUENCE [LARGE SCALE GENOMIC DNA]</scope>
    <source>
        <strain evidence="11">GS</strain>
    </source>
</reference>
<evidence type="ECO:0000256" key="9">
    <source>
        <dbReference type="SAM" id="Phobius"/>
    </source>
</evidence>
<gene>
    <name evidence="11" type="ORF">CDV28_101160</name>
</gene>
<proteinExistence type="predicted"/>
<dbReference type="Proteomes" id="UP000316238">
    <property type="component" value="Unassembled WGS sequence"/>
</dbReference>
<dbReference type="PANTHER" id="PTHR43065:SF10">
    <property type="entry name" value="PEROXIDE STRESS-ACTIVATED HISTIDINE KINASE MAK3"/>
    <property type="match status" value="1"/>
</dbReference>
<dbReference type="SUPFAM" id="SSF55874">
    <property type="entry name" value="ATPase domain of HSP90 chaperone/DNA topoisomerase II/histidine kinase"/>
    <property type="match status" value="1"/>
</dbReference>
<dbReference type="EC" id="2.7.13.3" evidence="2"/>
<dbReference type="InterPro" id="IPR003594">
    <property type="entry name" value="HATPase_dom"/>
</dbReference>
<evidence type="ECO:0000256" key="8">
    <source>
        <dbReference type="ARBA" id="ARBA00023012"/>
    </source>
</evidence>
<dbReference type="InterPro" id="IPR003661">
    <property type="entry name" value="HisK_dim/P_dom"/>
</dbReference>
<dbReference type="PRINTS" id="PR00344">
    <property type="entry name" value="BCTRLSENSOR"/>
</dbReference>
<keyword evidence="3" id="KW-0597">Phosphoprotein</keyword>
<evidence type="ECO:0000256" key="6">
    <source>
        <dbReference type="ARBA" id="ARBA00022777"/>
    </source>
</evidence>
<protein>
    <recommendedName>
        <fullName evidence="2">histidine kinase</fullName>
        <ecNumber evidence="2">2.7.13.3</ecNumber>
    </recommendedName>
</protein>
<dbReference type="PROSITE" id="PS50109">
    <property type="entry name" value="HIS_KIN"/>
    <property type="match status" value="1"/>
</dbReference>
<accession>A0A521G5H1</accession>
<feature type="transmembrane region" description="Helical" evidence="9">
    <location>
        <begin position="228"/>
        <end position="248"/>
    </location>
</feature>
<dbReference type="PANTHER" id="PTHR43065">
    <property type="entry name" value="SENSOR HISTIDINE KINASE"/>
    <property type="match status" value="1"/>
</dbReference>
<dbReference type="AlphaFoldDB" id="A0A521G5H1"/>
<evidence type="ECO:0000259" key="10">
    <source>
        <dbReference type="PROSITE" id="PS50109"/>
    </source>
</evidence>
<keyword evidence="12" id="KW-1185">Reference proteome</keyword>
<feature type="transmembrane region" description="Helical" evidence="9">
    <location>
        <begin position="36"/>
        <end position="57"/>
    </location>
</feature>
<evidence type="ECO:0000256" key="3">
    <source>
        <dbReference type="ARBA" id="ARBA00022553"/>
    </source>
</evidence>
<comment type="caution">
    <text evidence="11">The sequence shown here is derived from an EMBL/GenBank/DDBJ whole genome shotgun (WGS) entry which is preliminary data.</text>
</comment>
<keyword evidence="7" id="KW-0067">ATP-binding</keyword>
<evidence type="ECO:0000313" key="11">
    <source>
        <dbReference type="EMBL" id="TAA76258.1"/>
    </source>
</evidence>
<dbReference type="GO" id="GO:0005524">
    <property type="term" value="F:ATP binding"/>
    <property type="evidence" value="ECO:0007669"/>
    <property type="project" value="UniProtKB-KW"/>
</dbReference>
<evidence type="ECO:0000256" key="5">
    <source>
        <dbReference type="ARBA" id="ARBA00022741"/>
    </source>
</evidence>
<keyword evidence="5" id="KW-0547">Nucleotide-binding</keyword>